<reference evidence="1" key="1">
    <citation type="submission" date="2021-01" db="EMBL/GenBank/DDBJ databases">
        <authorList>
            <person name="Corre E."/>
            <person name="Pelletier E."/>
            <person name="Niang G."/>
            <person name="Scheremetjew M."/>
            <person name="Finn R."/>
            <person name="Kale V."/>
            <person name="Holt S."/>
            <person name="Cochrane G."/>
            <person name="Meng A."/>
            <person name="Brown T."/>
            <person name="Cohen L."/>
        </authorList>
    </citation>
    <scope>NUCLEOTIDE SEQUENCE</scope>
    <source>
        <strain evidence="1">CCMP1381</strain>
    </source>
</reference>
<dbReference type="EMBL" id="HBGS01023703">
    <property type="protein sequence ID" value="CAD9414840.1"/>
    <property type="molecule type" value="Transcribed_RNA"/>
</dbReference>
<name>A0A7S2C3Q8_9STRA</name>
<proteinExistence type="predicted"/>
<protein>
    <submittedName>
        <fullName evidence="1">Uncharacterized protein</fullName>
    </submittedName>
</protein>
<dbReference type="AlphaFoldDB" id="A0A7S2C3Q8"/>
<gene>
    <name evidence="1" type="ORF">DSPE1174_LOCUS12044</name>
</gene>
<accession>A0A7S2C3Q8</accession>
<evidence type="ECO:0000313" key="1">
    <source>
        <dbReference type="EMBL" id="CAD9414840.1"/>
    </source>
</evidence>
<sequence>MNTTVQQSTAPFFPRVVAYGSSDNTRLGVSYQDDPVLLKYAAIWDESELSGGNKELSCSSSSTFFSVSAVMCPCPANVDNRPALVYTQVALKEIQKSDFH</sequence>
<organism evidence="1">
    <name type="scientific">Octactis speculum</name>
    <dbReference type="NCBI Taxonomy" id="3111310"/>
    <lineage>
        <taxon>Eukaryota</taxon>
        <taxon>Sar</taxon>
        <taxon>Stramenopiles</taxon>
        <taxon>Ochrophyta</taxon>
        <taxon>Dictyochophyceae</taxon>
        <taxon>Dictyochales</taxon>
        <taxon>Dictyochaceae</taxon>
        <taxon>Octactis</taxon>
    </lineage>
</organism>